<feature type="transmembrane region" description="Helical" evidence="1">
    <location>
        <begin position="20"/>
        <end position="42"/>
    </location>
</feature>
<feature type="transmembrane region" description="Helical" evidence="1">
    <location>
        <begin position="147"/>
        <end position="170"/>
    </location>
</feature>
<accession>A0AAP2YYZ2</accession>
<feature type="transmembrane region" description="Helical" evidence="1">
    <location>
        <begin position="267"/>
        <end position="286"/>
    </location>
</feature>
<feature type="transmembrane region" description="Helical" evidence="1">
    <location>
        <begin position="63"/>
        <end position="81"/>
    </location>
</feature>
<evidence type="ECO:0000313" key="2">
    <source>
        <dbReference type="EMBL" id="MCU4741385.1"/>
    </source>
</evidence>
<dbReference type="Proteomes" id="UP001321018">
    <property type="component" value="Unassembled WGS sequence"/>
</dbReference>
<organism evidence="2 3">
    <name type="scientific">Natronoglomus mannanivorans</name>
    <dbReference type="NCBI Taxonomy" id="2979990"/>
    <lineage>
        <taxon>Archaea</taxon>
        <taxon>Methanobacteriati</taxon>
        <taxon>Methanobacteriota</taxon>
        <taxon>Stenosarchaea group</taxon>
        <taxon>Halobacteria</taxon>
        <taxon>Halobacteriales</taxon>
        <taxon>Natrialbaceae</taxon>
        <taxon>Natronoglomus</taxon>
    </lineage>
</organism>
<dbReference type="RefSeq" id="WP_338003225.1">
    <property type="nucleotide sequence ID" value="NZ_JAOPKA010000004.1"/>
</dbReference>
<reference evidence="2" key="1">
    <citation type="submission" date="2022-09" db="EMBL/GenBank/DDBJ databases">
        <title>Enrichment on poylsaccharides allowed isolation of novel metabolic and taxonomic groups of Haloarchaea.</title>
        <authorList>
            <person name="Sorokin D.Y."/>
            <person name="Elcheninov A.G."/>
            <person name="Khizhniak T.V."/>
            <person name="Kolganova T.V."/>
            <person name="Kublanov I.V."/>
        </authorList>
    </citation>
    <scope>NUCLEOTIDE SEQUENCE</scope>
    <source>
        <strain evidence="2">AArc-xg1-1</strain>
    </source>
</reference>
<feature type="transmembrane region" description="Helical" evidence="1">
    <location>
        <begin position="121"/>
        <end position="141"/>
    </location>
</feature>
<dbReference type="EMBL" id="JAOPKA010000004">
    <property type="protein sequence ID" value="MCU4741385.1"/>
    <property type="molecule type" value="Genomic_DNA"/>
</dbReference>
<protein>
    <submittedName>
        <fullName evidence="2">DUF3267 domain-containing protein</fullName>
    </submittedName>
</protein>
<comment type="caution">
    <text evidence="2">The sequence shown here is derived from an EMBL/GenBank/DDBJ whole genome shotgun (WGS) entry which is preliminary data.</text>
</comment>
<keyword evidence="1" id="KW-1133">Transmembrane helix</keyword>
<name>A0AAP2YYZ2_9EURY</name>
<gene>
    <name evidence="2" type="ORF">OB960_08215</name>
</gene>
<evidence type="ECO:0000256" key="1">
    <source>
        <dbReference type="SAM" id="Phobius"/>
    </source>
</evidence>
<dbReference type="AlphaFoldDB" id="A0AAP2YYZ2"/>
<keyword evidence="1" id="KW-0472">Membrane</keyword>
<keyword evidence="1" id="KW-0812">Transmembrane</keyword>
<proteinExistence type="predicted"/>
<sequence length="296" mass="30969">MDDQRLLETFRLTRLVAVQWTIVSTIGLVLCASVFGAMYTLLTGASLQPITVAVSTPLEMATTIAVVAAVVGIVVLVHELIHGVCMGRYGTRAEYGVGIAYFVLPYAYARSEGANYTRNQMLVVLLAPLVVISLGGLLALVVTDSTLVLVVLAANAAGSIGDCWMAALLLQYSANVRVTELPDGRAGFGIYGDPSARTIRLESANAVATFLYGSVGTFGTIVVTLFVAVLGSLAFGSGNLVIGDPDRLWFLFQHELHPNGPGATVEVGVPLALTVSSIGGLVAVLGSSVRRRIEGS</sequence>
<feature type="transmembrane region" description="Helical" evidence="1">
    <location>
        <begin position="210"/>
        <end position="235"/>
    </location>
</feature>
<evidence type="ECO:0000313" key="3">
    <source>
        <dbReference type="Proteomes" id="UP001321018"/>
    </source>
</evidence>
<dbReference type="Pfam" id="PF11667">
    <property type="entry name" value="DUF3267"/>
    <property type="match status" value="1"/>
</dbReference>
<dbReference type="InterPro" id="IPR021683">
    <property type="entry name" value="DUF3267"/>
</dbReference>